<dbReference type="OrthoDB" id="10033659at2759"/>
<sequence>MPRNSGAKENKYGNRKSNLFSGTWNVRTLFHTGATHIITREVERYGFIIVATQETRWQEIGSLEINNHTIFFKKCDDRRQFGTGFIVHKSFVPAVKEFKFKNCITDVETMRETDCDSDRYLIEATLKNTEIKVKVASKASSPVKVTTGIMQGDVLSPILFNLVLEKVIRRINISVDGATVLQNSNINLLAYADDIVLL</sequence>
<dbReference type="PROSITE" id="PS50878">
    <property type="entry name" value="RT_POL"/>
    <property type="match status" value="1"/>
</dbReference>
<dbReference type="InterPro" id="IPR036691">
    <property type="entry name" value="Endo/exonu/phosph_ase_sf"/>
</dbReference>
<dbReference type="Pfam" id="PF00078">
    <property type="entry name" value="RVT_1"/>
    <property type="match status" value="1"/>
</dbReference>
<evidence type="ECO:0000313" key="2">
    <source>
        <dbReference type="EMBL" id="VVC24539.1"/>
    </source>
</evidence>
<evidence type="ECO:0000259" key="1">
    <source>
        <dbReference type="PROSITE" id="PS50878"/>
    </source>
</evidence>
<organism evidence="2 3">
    <name type="scientific">Cinara cedri</name>
    <dbReference type="NCBI Taxonomy" id="506608"/>
    <lineage>
        <taxon>Eukaryota</taxon>
        <taxon>Metazoa</taxon>
        <taxon>Ecdysozoa</taxon>
        <taxon>Arthropoda</taxon>
        <taxon>Hexapoda</taxon>
        <taxon>Insecta</taxon>
        <taxon>Pterygota</taxon>
        <taxon>Neoptera</taxon>
        <taxon>Paraneoptera</taxon>
        <taxon>Hemiptera</taxon>
        <taxon>Sternorrhyncha</taxon>
        <taxon>Aphidomorpha</taxon>
        <taxon>Aphidoidea</taxon>
        <taxon>Aphididae</taxon>
        <taxon>Lachninae</taxon>
        <taxon>Cinara</taxon>
    </lineage>
</organism>
<dbReference type="Proteomes" id="UP000325440">
    <property type="component" value="Unassembled WGS sequence"/>
</dbReference>
<keyword evidence="3" id="KW-1185">Reference proteome</keyword>
<dbReference type="EMBL" id="CABPRJ010000003">
    <property type="protein sequence ID" value="VVC24539.1"/>
    <property type="molecule type" value="Genomic_DNA"/>
</dbReference>
<dbReference type="PANTHER" id="PTHR47027">
    <property type="entry name" value="REVERSE TRANSCRIPTASE DOMAIN-CONTAINING PROTEIN"/>
    <property type="match status" value="1"/>
</dbReference>
<keyword evidence="2" id="KW-0548">Nucleotidyltransferase</keyword>
<dbReference type="AlphaFoldDB" id="A0A5E4M004"/>
<dbReference type="SUPFAM" id="SSF56672">
    <property type="entry name" value="DNA/RNA polymerases"/>
    <property type="match status" value="1"/>
</dbReference>
<dbReference type="InterPro" id="IPR000477">
    <property type="entry name" value="RT_dom"/>
</dbReference>
<name>A0A5E4M004_9HEMI</name>
<reference evidence="2 3" key="1">
    <citation type="submission" date="2019-08" db="EMBL/GenBank/DDBJ databases">
        <authorList>
            <person name="Alioto T."/>
            <person name="Alioto T."/>
            <person name="Gomez Garrido J."/>
        </authorList>
    </citation>
    <scope>NUCLEOTIDE SEQUENCE [LARGE SCALE GENOMIC DNA]</scope>
</reference>
<gene>
    <name evidence="2" type="ORF">CINCED_3A019291</name>
</gene>
<dbReference type="InterPro" id="IPR043502">
    <property type="entry name" value="DNA/RNA_pol_sf"/>
</dbReference>
<dbReference type="GO" id="GO:0003964">
    <property type="term" value="F:RNA-directed DNA polymerase activity"/>
    <property type="evidence" value="ECO:0007669"/>
    <property type="project" value="UniProtKB-KW"/>
</dbReference>
<accession>A0A5E4M004</accession>
<keyword evidence="2" id="KW-0695">RNA-directed DNA polymerase</keyword>
<feature type="domain" description="Reverse transcriptase" evidence="1">
    <location>
        <begin position="1"/>
        <end position="198"/>
    </location>
</feature>
<dbReference type="PANTHER" id="PTHR47027:SF20">
    <property type="entry name" value="REVERSE TRANSCRIPTASE-LIKE PROTEIN WITH RNA-DIRECTED DNA POLYMERASE DOMAIN"/>
    <property type="match status" value="1"/>
</dbReference>
<protein>
    <submittedName>
        <fullName evidence="2">Reverse transcriptase domain</fullName>
    </submittedName>
</protein>
<proteinExistence type="predicted"/>
<keyword evidence="2" id="KW-0808">Transferase</keyword>
<dbReference type="Gene3D" id="3.60.10.10">
    <property type="entry name" value="Endonuclease/exonuclease/phosphatase"/>
    <property type="match status" value="1"/>
</dbReference>
<evidence type="ECO:0000313" key="3">
    <source>
        <dbReference type="Proteomes" id="UP000325440"/>
    </source>
</evidence>